<keyword evidence="1" id="KW-0175">Coiled coil</keyword>
<organism evidence="2 3">
    <name type="scientific">Algoriphagus pacificus</name>
    <dbReference type="NCBI Taxonomy" id="2811234"/>
    <lineage>
        <taxon>Bacteria</taxon>
        <taxon>Pseudomonadati</taxon>
        <taxon>Bacteroidota</taxon>
        <taxon>Cytophagia</taxon>
        <taxon>Cytophagales</taxon>
        <taxon>Cyclobacteriaceae</taxon>
        <taxon>Algoriphagus</taxon>
    </lineage>
</organism>
<dbReference type="RefSeq" id="WP_206588146.1">
    <property type="nucleotide sequence ID" value="NZ_JAFKCU010000005.1"/>
</dbReference>
<reference evidence="2 3" key="1">
    <citation type="submission" date="2021-03" db="EMBL/GenBank/DDBJ databases">
        <title>novel species isolated from a fishpond in China.</title>
        <authorList>
            <person name="Lu H."/>
            <person name="Cai Z."/>
        </authorList>
    </citation>
    <scope>NUCLEOTIDE SEQUENCE [LARGE SCALE GENOMIC DNA]</scope>
    <source>
        <strain evidence="2 3">YJ13C</strain>
    </source>
</reference>
<dbReference type="Proteomes" id="UP000664480">
    <property type="component" value="Unassembled WGS sequence"/>
</dbReference>
<accession>A0ABS3CK64</accession>
<feature type="coiled-coil region" evidence="1">
    <location>
        <begin position="38"/>
        <end position="82"/>
    </location>
</feature>
<protein>
    <submittedName>
        <fullName evidence="2">Conjugal transfer protein TraI</fullName>
    </submittedName>
</protein>
<gene>
    <name evidence="2" type="ORF">J0A69_18685</name>
</gene>
<evidence type="ECO:0000313" key="3">
    <source>
        <dbReference type="Proteomes" id="UP000664480"/>
    </source>
</evidence>
<evidence type="ECO:0000313" key="2">
    <source>
        <dbReference type="EMBL" id="MBN7817475.1"/>
    </source>
</evidence>
<comment type="caution">
    <text evidence="2">The sequence shown here is derived from an EMBL/GenBank/DDBJ whole genome shotgun (WGS) entry which is preliminary data.</text>
</comment>
<evidence type="ECO:0000256" key="1">
    <source>
        <dbReference type="SAM" id="Coils"/>
    </source>
</evidence>
<proteinExistence type="predicted"/>
<keyword evidence="3" id="KW-1185">Reference proteome</keyword>
<dbReference type="EMBL" id="JAFKCU010000005">
    <property type="protein sequence ID" value="MBN7817475.1"/>
    <property type="molecule type" value="Genomic_DNA"/>
</dbReference>
<sequence length="229" mass="26485">MIRKKIIVLVLPLFLALTVVPLSRAKAVPIAVILEVIAAGVKKVIQAIDLKIQRLQNETIVLQNAQKLLENKLNRLKLAEIASWDELQRKQYEHLFQELWKVKSVISQIQRVRDIAKLQQQIVKEYHQAWTVISNSSFLSDSEKAVSEKVYLELLEESLDNLQHVTEVMTSFSVQMNDADRLKALHETEGRIRSNLLDLRIVNRKNFKLIHSRTDLFPNALKKMYGLEN</sequence>
<name>A0ABS3CK64_9BACT</name>